<dbReference type="RefSeq" id="WP_336588583.1">
    <property type="nucleotide sequence ID" value="NZ_JBBAXC010000020.1"/>
</dbReference>
<dbReference type="Gene3D" id="1.10.260.40">
    <property type="entry name" value="lambda repressor-like DNA-binding domains"/>
    <property type="match status" value="1"/>
</dbReference>
<dbReference type="InterPro" id="IPR001387">
    <property type="entry name" value="Cro/C1-type_HTH"/>
</dbReference>
<proteinExistence type="predicted"/>
<evidence type="ECO:0000259" key="1">
    <source>
        <dbReference type="PROSITE" id="PS50943"/>
    </source>
</evidence>
<dbReference type="PROSITE" id="PS50943">
    <property type="entry name" value="HTH_CROC1"/>
    <property type="match status" value="1"/>
</dbReference>
<dbReference type="Pfam" id="PF13560">
    <property type="entry name" value="HTH_31"/>
    <property type="match status" value="1"/>
</dbReference>
<organism evidence="2 3">
    <name type="scientific">Bacillus spongiae</name>
    <dbReference type="NCBI Taxonomy" id="2683610"/>
    <lineage>
        <taxon>Bacteria</taxon>
        <taxon>Bacillati</taxon>
        <taxon>Bacillota</taxon>
        <taxon>Bacilli</taxon>
        <taxon>Bacillales</taxon>
        <taxon>Bacillaceae</taxon>
        <taxon>Bacillus</taxon>
    </lineage>
</organism>
<dbReference type="CDD" id="cd00093">
    <property type="entry name" value="HTH_XRE"/>
    <property type="match status" value="1"/>
</dbReference>
<gene>
    <name evidence="2" type="ORF">WAK64_18975</name>
</gene>
<feature type="domain" description="HTH cro/C1-type" evidence="1">
    <location>
        <begin position="14"/>
        <end position="68"/>
    </location>
</feature>
<sequence>MNKDAFLQAFGRELRLVRLEKGLTLEELGERARLDDKHLGRVERGEKLPSILTVYQLYLATGMSVDTVFKRLKDNGDIQD</sequence>
<evidence type="ECO:0000313" key="2">
    <source>
        <dbReference type="EMBL" id="MEI5909137.1"/>
    </source>
</evidence>
<dbReference type="SMART" id="SM00530">
    <property type="entry name" value="HTH_XRE"/>
    <property type="match status" value="1"/>
</dbReference>
<name>A0ABU8HIL8_9BACI</name>
<reference evidence="2 3" key="1">
    <citation type="journal article" date="2018" name="J. Microbiol.">
        <title>Bacillus spongiae sp. nov., isolated from sponge of Jeju Island.</title>
        <authorList>
            <person name="Lee G.E."/>
            <person name="Im W.T."/>
            <person name="Park J.S."/>
        </authorList>
    </citation>
    <scope>NUCLEOTIDE SEQUENCE [LARGE SCALE GENOMIC DNA]</scope>
    <source>
        <strain evidence="2 3">135PIL107-10</strain>
    </source>
</reference>
<dbReference type="InterPro" id="IPR010982">
    <property type="entry name" value="Lambda_DNA-bd_dom_sf"/>
</dbReference>
<keyword evidence="3" id="KW-1185">Reference proteome</keyword>
<dbReference type="EMBL" id="JBBAXC010000020">
    <property type="protein sequence ID" value="MEI5909137.1"/>
    <property type="molecule type" value="Genomic_DNA"/>
</dbReference>
<dbReference type="SUPFAM" id="SSF47413">
    <property type="entry name" value="lambda repressor-like DNA-binding domains"/>
    <property type="match status" value="1"/>
</dbReference>
<evidence type="ECO:0000313" key="3">
    <source>
        <dbReference type="Proteomes" id="UP001312865"/>
    </source>
</evidence>
<protein>
    <submittedName>
        <fullName evidence="2">Helix-turn-helix transcriptional regulator</fullName>
    </submittedName>
</protein>
<comment type="caution">
    <text evidence="2">The sequence shown here is derived from an EMBL/GenBank/DDBJ whole genome shotgun (WGS) entry which is preliminary data.</text>
</comment>
<accession>A0ABU8HIL8</accession>
<dbReference type="Proteomes" id="UP001312865">
    <property type="component" value="Unassembled WGS sequence"/>
</dbReference>